<evidence type="ECO:0008006" key="4">
    <source>
        <dbReference type="Google" id="ProtNLM"/>
    </source>
</evidence>
<feature type="transmembrane region" description="Helical" evidence="1">
    <location>
        <begin position="104"/>
        <end position="128"/>
    </location>
</feature>
<gene>
    <name evidence="2" type="ORF">B9Q06_02170</name>
</gene>
<comment type="caution">
    <text evidence="2">The sequence shown here is derived from an EMBL/GenBank/DDBJ whole genome shotgun (WGS) entry which is preliminary data.</text>
</comment>
<reference evidence="2 3" key="1">
    <citation type="submission" date="2017-04" db="EMBL/GenBank/DDBJ databases">
        <title>Novel microbial lineages endemic to geothermal iron-oxide mats fill important gaps in the evolutionary history of Archaea.</title>
        <authorList>
            <person name="Jay Z.J."/>
            <person name="Beam J.P."/>
            <person name="Dlakic M."/>
            <person name="Rusch D.B."/>
            <person name="Kozubal M.A."/>
            <person name="Inskeep W.P."/>
        </authorList>
    </citation>
    <scope>NUCLEOTIDE SEQUENCE [LARGE SCALE GENOMIC DNA]</scope>
    <source>
        <strain evidence="2">ECH_B_2</strain>
    </source>
</reference>
<proteinExistence type="predicted"/>
<feature type="transmembrane region" description="Helical" evidence="1">
    <location>
        <begin position="68"/>
        <end position="92"/>
    </location>
</feature>
<keyword evidence="1" id="KW-0472">Membrane</keyword>
<feature type="transmembrane region" description="Helical" evidence="1">
    <location>
        <begin position="12"/>
        <end position="33"/>
    </location>
</feature>
<protein>
    <recommendedName>
        <fullName evidence="4">Yip1 domain-containing protein</fullName>
    </recommendedName>
</protein>
<feature type="transmembrane region" description="Helical" evidence="1">
    <location>
        <begin position="45"/>
        <end position="62"/>
    </location>
</feature>
<evidence type="ECO:0000313" key="2">
    <source>
        <dbReference type="EMBL" id="PSN96459.1"/>
    </source>
</evidence>
<dbReference type="AlphaFoldDB" id="A0A2R6BCR2"/>
<dbReference type="EMBL" id="NEXH01000002">
    <property type="protein sequence ID" value="PSN96459.1"/>
    <property type="molecule type" value="Genomic_DNA"/>
</dbReference>
<dbReference type="Proteomes" id="UP000241284">
    <property type="component" value="Unassembled WGS sequence"/>
</dbReference>
<accession>A0A2R6BCR2</accession>
<sequence>MLEQLAVSGTLGLIVFLLGVIILWMIVSLPVYFASKVVKAGRSTMGGAMIATLVGPIVYFLVYAVVSFILGAIGVHTLALAVAFLLAFLAWIGVYKAVFNTGWLGAFGIAILAAVVYLILNAIFFTLFRVSFPGGRFLPIHFFGVGVI</sequence>
<keyword evidence="1" id="KW-1133">Transmembrane helix</keyword>
<keyword evidence="1" id="KW-0812">Transmembrane</keyword>
<evidence type="ECO:0000313" key="3">
    <source>
        <dbReference type="Proteomes" id="UP000241284"/>
    </source>
</evidence>
<organism evidence="2 3">
    <name type="scientific">Candidatus Marsarchaeota G2 archaeon ECH_B_2</name>
    <dbReference type="NCBI Taxonomy" id="1978160"/>
    <lineage>
        <taxon>Archaea</taxon>
        <taxon>Candidatus Marsarchaeota</taxon>
        <taxon>Candidatus Marsarchaeota group 2</taxon>
    </lineage>
</organism>
<name>A0A2R6BCR2_9ARCH</name>
<evidence type="ECO:0000256" key="1">
    <source>
        <dbReference type="SAM" id="Phobius"/>
    </source>
</evidence>